<name>A0A8T2R7H2_CERRI</name>
<dbReference type="GO" id="GO:0046872">
    <property type="term" value="F:metal ion binding"/>
    <property type="evidence" value="ECO:0007669"/>
    <property type="project" value="UniProtKB-KW"/>
</dbReference>
<dbReference type="PANTHER" id="PTHR33021:SF339">
    <property type="entry name" value="OS07G0570600 PROTEIN"/>
    <property type="match status" value="1"/>
</dbReference>
<protein>
    <recommendedName>
        <fullName evidence="5">Phytocyanin domain-containing protein</fullName>
    </recommendedName>
</protein>
<dbReference type="EMBL" id="CM035434">
    <property type="protein sequence ID" value="KAH7292352.1"/>
    <property type="molecule type" value="Genomic_DNA"/>
</dbReference>
<dbReference type="InterPro" id="IPR003245">
    <property type="entry name" value="Phytocyanin_dom"/>
</dbReference>
<evidence type="ECO:0000313" key="6">
    <source>
        <dbReference type="EMBL" id="KAH7292352.1"/>
    </source>
</evidence>
<dbReference type="FunFam" id="2.60.40.420:FF:000003">
    <property type="entry name" value="Blue copper"/>
    <property type="match status" value="1"/>
</dbReference>
<dbReference type="PROSITE" id="PS51485">
    <property type="entry name" value="PHYTOCYANIN"/>
    <property type="match status" value="1"/>
</dbReference>
<keyword evidence="7" id="KW-1185">Reference proteome</keyword>
<proteinExistence type="predicted"/>
<accession>A0A8T2R7H2</accession>
<keyword evidence="3" id="KW-0325">Glycoprotein</keyword>
<keyword evidence="2" id="KW-0186">Copper</keyword>
<sequence>MAISQGEKGKQGRGNAMFMVISLAVVCVLLAGEPASAVSFHGRRPFRPPVRTPVRRIYPVGGNGMWMLGSKVSYNKWAASKVFRQNDQILFTFNPTFHNVMLVSAAEYFSCSPRKPMAIYRKGKVSFNLAKRGTYFFICGIPGHCQAGMKMAIKVL</sequence>
<dbReference type="SUPFAM" id="SSF49503">
    <property type="entry name" value="Cupredoxins"/>
    <property type="match status" value="1"/>
</dbReference>
<organism evidence="6 7">
    <name type="scientific">Ceratopteris richardii</name>
    <name type="common">Triangle waterfern</name>
    <dbReference type="NCBI Taxonomy" id="49495"/>
    <lineage>
        <taxon>Eukaryota</taxon>
        <taxon>Viridiplantae</taxon>
        <taxon>Streptophyta</taxon>
        <taxon>Embryophyta</taxon>
        <taxon>Tracheophyta</taxon>
        <taxon>Polypodiopsida</taxon>
        <taxon>Polypodiidae</taxon>
        <taxon>Polypodiales</taxon>
        <taxon>Pteridineae</taxon>
        <taxon>Pteridaceae</taxon>
        <taxon>Parkerioideae</taxon>
        <taxon>Ceratopteris</taxon>
    </lineage>
</organism>
<keyword evidence="4" id="KW-0732">Signal</keyword>
<evidence type="ECO:0000256" key="1">
    <source>
        <dbReference type="ARBA" id="ARBA00022723"/>
    </source>
</evidence>
<keyword evidence="1" id="KW-0479">Metal-binding</keyword>
<evidence type="ECO:0000256" key="3">
    <source>
        <dbReference type="ARBA" id="ARBA00023180"/>
    </source>
</evidence>
<evidence type="ECO:0000256" key="2">
    <source>
        <dbReference type="ARBA" id="ARBA00023008"/>
    </source>
</evidence>
<evidence type="ECO:0000313" key="7">
    <source>
        <dbReference type="Proteomes" id="UP000825935"/>
    </source>
</evidence>
<comment type="caution">
    <text evidence="6">The sequence shown here is derived from an EMBL/GenBank/DDBJ whole genome shotgun (WGS) entry which is preliminary data.</text>
</comment>
<dbReference type="GO" id="GO:0009055">
    <property type="term" value="F:electron transfer activity"/>
    <property type="evidence" value="ECO:0007669"/>
    <property type="project" value="InterPro"/>
</dbReference>
<gene>
    <name evidence="6" type="ORF">KP509_29G063800</name>
</gene>
<evidence type="ECO:0000256" key="4">
    <source>
        <dbReference type="SAM" id="SignalP"/>
    </source>
</evidence>
<dbReference type="OMA" id="NSETSNW"/>
<feature type="domain" description="Phytocyanin" evidence="5">
    <location>
        <begin position="56"/>
        <end position="156"/>
    </location>
</feature>
<dbReference type="PANTHER" id="PTHR33021">
    <property type="entry name" value="BLUE COPPER PROTEIN"/>
    <property type="match status" value="1"/>
</dbReference>
<dbReference type="InterPro" id="IPR028871">
    <property type="entry name" value="BlueCu_1_BS"/>
</dbReference>
<dbReference type="Proteomes" id="UP000825935">
    <property type="component" value="Chromosome 29"/>
</dbReference>
<reference evidence="6" key="1">
    <citation type="submission" date="2021-08" db="EMBL/GenBank/DDBJ databases">
        <title>WGS assembly of Ceratopteris richardii.</title>
        <authorList>
            <person name="Marchant D.B."/>
            <person name="Chen G."/>
            <person name="Jenkins J."/>
            <person name="Shu S."/>
            <person name="Leebens-Mack J."/>
            <person name="Grimwood J."/>
            <person name="Schmutz J."/>
            <person name="Soltis P."/>
            <person name="Soltis D."/>
            <person name="Chen Z.-H."/>
        </authorList>
    </citation>
    <scope>NUCLEOTIDE SEQUENCE</scope>
    <source>
        <strain evidence="6">Whitten #5841</strain>
        <tissue evidence="6">Leaf</tissue>
    </source>
</reference>
<dbReference type="InterPro" id="IPR039391">
    <property type="entry name" value="Phytocyanin-like"/>
</dbReference>
<dbReference type="PROSITE" id="PS00196">
    <property type="entry name" value="COPPER_BLUE"/>
    <property type="match status" value="1"/>
</dbReference>
<dbReference type="AlphaFoldDB" id="A0A8T2R7H2"/>
<dbReference type="CDD" id="cd04216">
    <property type="entry name" value="Phytocyanin"/>
    <property type="match status" value="1"/>
</dbReference>
<dbReference type="OrthoDB" id="1933492at2759"/>
<evidence type="ECO:0000259" key="5">
    <source>
        <dbReference type="PROSITE" id="PS51485"/>
    </source>
</evidence>
<dbReference type="Gene3D" id="2.60.40.420">
    <property type="entry name" value="Cupredoxins - blue copper proteins"/>
    <property type="match status" value="1"/>
</dbReference>
<dbReference type="Pfam" id="PF02298">
    <property type="entry name" value="Cu_bind_like"/>
    <property type="match status" value="1"/>
</dbReference>
<dbReference type="GO" id="GO:0005886">
    <property type="term" value="C:plasma membrane"/>
    <property type="evidence" value="ECO:0007669"/>
    <property type="project" value="TreeGrafter"/>
</dbReference>
<dbReference type="InterPro" id="IPR008972">
    <property type="entry name" value="Cupredoxin"/>
</dbReference>
<feature type="signal peptide" evidence="4">
    <location>
        <begin position="1"/>
        <end position="37"/>
    </location>
</feature>
<feature type="chain" id="PRO_5035779606" description="Phytocyanin domain-containing protein" evidence="4">
    <location>
        <begin position="38"/>
        <end position="156"/>
    </location>
</feature>